<gene>
    <name evidence="1" type="ordered locus">Emtol_2623</name>
</gene>
<reference evidence="1 2" key="1">
    <citation type="submission" date="2011-07" db="EMBL/GenBank/DDBJ databases">
        <title>The complete genome of chromosome of Emticicia oligotrophica DSM 17448.</title>
        <authorList>
            <consortium name="US DOE Joint Genome Institute (JGI-PGF)"/>
            <person name="Lucas S."/>
            <person name="Han J."/>
            <person name="Lapidus A."/>
            <person name="Bruce D."/>
            <person name="Goodwin L."/>
            <person name="Pitluck S."/>
            <person name="Peters L."/>
            <person name="Kyrpides N."/>
            <person name="Mavromatis K."/>
            <person name="Ivanova N."/>
            <person name="Ovchinnikova G."/>
            <person name="Teshima H."/>
            <person name="Detter J.C."/>
            <person name="Tapia R."/>
            <person name="Han C."/>
            <person name="Land M."/>
            <person name="Hauser L."/>
            <person name="Markowitz V."/>
            <person name="Cheng J.-F."/>
            <person name="Hugenholtz P."/>
            <person name="Woyke T."/>
            <person name="Wu D."/>
            <person name="Tindall B."/>
            <person name="Pomrenke H."/>
            <person name="Brambilla E."/>
            <person name="Klenk H.-P."/>
            <person name="Eisen J.A."/>
        </authorList>
    </citation>
    <scope>NUCLEOTIDE SEQUENCE [LARGE SCALE GENOMIC DNA]</scope>
    <source>
        <strain evidence="1 2">DSM 17448</strain>
    </source>
</reference>
<sequence length="250" mass="30174">MLHIITPLYRFHLLEKVYQSIPKNDDIRWHIAKSTQREKLEYDFIQTDSRIHLYELDCPDADTVTKRNVIFANIKDGFFYCLDDDTLFLEEVYNVYKEYHHTDFKGMIIGQSNLIKKVQLSADPKKSWIDTGMVICYFSVLEKEKWEWTEIAGRDCYFWSRCYQFFGEENIIFLDKVISHYNSLSPYLRVRKPILFWNFKYDIYNRTLARTYIKLALTKNIFYKFFFSSNNTIKEQKINHLKALLDAFSK</sequence>
<name>A0ABM5N2S1_EMTOG</name>
<evidence type="ECO:0000313" key="1">
    <source>
        <dbReference type="EMBL" id="AFK03759.1"/>
    </source>
</evidence>
<dbReference type="Proteomes" id="UP000002875">
    <property type="component" value="Chromosome"/>
</dbReference>
<proteinExistence type="predicted"/>
<keyword evidence="2" id="KW-1185">Reference proteome</keyword>
<dbReference type="RefSeq" id="WP_015029455.1">
    <property type="nucleotide sequence ID" value="NC_018748.1"/>
</dbReference>
<evidence type="ECO:0000313" key="2">
    <source>
        <dbReference type="Proteomes" id="UP000002875"/>
    </source>
</evidence>
<protein>
    <recommendedName>
        <fullName evidence="3">Glycosyl transferase family 2</fullName>
    </recommendedName>
</protein>
<accession>A0ABM5N2S1</accession>
<evidence type="ECO:0008006" key="3">
    <source>
        <dbReference type="Google" id="ProtNLM"/>
    </source>
</evidence>
<organism evidence="1 2">
    <name type="scientific">Emticicia oligotrophica (strain DSM 17448 / CIP 109782 / MTCC 6937 / GPTSA100-15)</name>
    <dbReference type="NCBI Taxonomy" id="929562"/>
    <lineage>
        <taxon>Bacteria</taxon>
        <taxon>Pseudomonadati</taxon>
        <taxon>Bacteroidota</taxon>
        <taxon>Cytophagia</taxon>
        <taxon>Cytophagales</taxon>
        <taxon>Leadbetterellaceae</taxon>
        <taxon>Emticicia</taxon>
    </lineage>
</organism>
<dbReference type="EMBL" id="CP002961">
    <property type="protein sequence ID" value="AFK03759.1"/>
    <property type="molecule type" value="Genomic_DNA"/>
</dbReference>